<dbReference type="AlphaFoldDB" id="A0A6B0UD03"/>
<accession>A0A6B0UD03</accession>
<name>A0A6B0UD03_IXORI</name>
<sequence>MYMCQYSLLLFLLCIFSKLFFCWHTVLHNYDFLKQRLLVPPYADNRASAGMFGVVDDDHMVSSLGKFEIPLAILCSPLS</sequence>
<protein>
    <submittedName>
        <fullName evidence="1">Putative secreted protein</fullName>
    </submittedName>
</protein>
<dbReference type="EMBL" id="GIFC01002010">
    <property type="protein sequence ID" value="MXU84093.1"/>
    <property type="molecule type" value="Transcribed_RNA"/>
</dbReference>
<organism evidence="1">
    <name type="scientific">Ixodes ricinus</name>
    <name type="common">Common tick</name>
    <name type="synonym">Acarus ricinus</name>
    <dbReference type="NCBI Taxonomy" id="34613"/>
    <lineage>
        <taxon>Eukaryota</taxon>
        <taxon>Metazoa</taxon>
        <taxon>Ecdysozoa</taxon>
        <taxon>Arthropoda</taxon>
        <taxon>Chelicerata</taxon>
        <taxon>Arachnida</taxon>
        <taxon>Acari</taxon>
        <taxon>Parasitiformes</taxon>
        <taxon>Ixodida</taxon>
        <taxon>Ixodoidea</taxon>
        <taxon>Ixodidae</taxon>
        <taxon>Ixodinae</taxon>
        <taxon>Ixodes</taxon>
    </lineage>
</organism>
<evidence type="ECO:0000313" key="1">
    <source>
        <dbReference type="EMBL" id="MXU84093.1"/>
    </source>
</evidence>
<proteinExistence type="predicted"/>
<reference evidence="1" key="1">
    <citation type="submission" date="2019-12" db="EMBL/GenBank/DDBJ databases">
        <title>An insight into the sialome of adult female Ixodes ricinus ticks feeding for 6 days.</title>
        <authorList>
            <person name="Perner J."/>
            <person name="Ribeiro J.M.C."/>
        </authorList>
    </citation>
    <scope>NUCLEOTIDE SEQUENCE</scope>
    <source>
        <strain evidence="1">Semi-engorged</strain>
        <tissue evidence="1">Salivary glands</tissue>
    </source>
</reference>